<proteinExistence type="predicted"/>
<protein>
    <submittedName>
        <fullName evidence="7">Putative polysaccharide transporter</fullName>
    </submittedName>
</protein>
<dbReference type="EMBL" id="CP002408">
    <property type="protein sequence ID" value="AFU57852.1"/>
    <property type="molecule type" value="Genomic_DNA"/>
</dbReference>
<evidence type="ECO:0000256" key="6">
    <source>
        <dbReference type="SAM" id="Phobius"/>
    </source>
</evidence>
<name>K0IIG7_NITGG</name>
<feature type="transmembrane region" description="Helical" evidence="6">
    <location>
        <begin position="351"/>
        <end position="372"/>
    </location>
</feature>
<feature type="transmembrane region" description="Helical" evidence="6">
    <location>
        <begin position="233"/>
        <end position="250"/>
    </location>
</feature>
<dbReference type="HOGENOM" id="CLU_712932_0_0_2"/>
<dbReference type="InParanoid" id="K0IIG7"/>
<feature type="transmembrane region" description="Helical" evidence="6">
    <location>
        <begin position="12"/>
        <end position="36"/>
    </location>
</feature>
<feature type="transmembrane region" description="Helical" evidence="6">
    <location>
        <begin position="326"/>
        <end position="345"/>
    </location>
</feature>
<keyword evidence="5 6" id="KW-0472">Membrane</keyword>
<evidence type="ECO:0000313" key="8">
    <source>
        <dbReference type="Proteomes" id="UP000008037"/>
    </source>
</evidence>
<dbReference type="GeneID" id="13795305"/>
<dbReference type="KEGG" id="nga:Ngar_c09100"/>
<keyword evidence="4 6" id="KW-1133">Transmembrane helix</keyword>
<organism evidence="7 8">
    <name type="scientific">Nitrososphaera gargensis (strain Ga9.2)</name>
    <dbReference type="NCBI Taxonomy" id="1237085"/>
    <lineage>
        <taxon>Archaea</taxon>
        <taxon>Nitrososphaerota</taxon>
        <taxon>Nitrososphaeria</taxon>
        <taxon>Nitrososphaerales</taxon>
        <taxon>Nitrososphaeraceae</taxon>
        <taxon>Nitrososphaera</taxon>
    </lineage>
</organism>
<evidence type="ECO:0000256" key="4">
    <source>
        <dbReference type="ARBA" id="ARBA00022989"/>
    </source>
</evidence>
<keyword evidence="8" id="KW-1185">Reference proteome</keyword>
<feature type="transmembrane region" description="Helical" evidence="6">
    <location>
        <begin position="294"/>
        <end position="314"/>
    </location>
</feature>
<dbReference type="STRING" id="1237085.Ngar_c09100"/>
<keyword evidence="2" id="KW-1003">Cell membrane</keyword>
<dbReference type="InterPro" id="IPR050833">
    <property type="entry name" value="Poly_Biosynth_Transport"/>
</dbReference>
<feature type="transmembrane region" description="Helical" evidence="6">
    <location>
        <begin position="48"/>
        <end position="70"/>
    </location>
</feature>
<gene>
    <name evidence="7" type="ordered locus">Ngar_c09100</name>
</gene>
<reference evidence="7 8" key="1">
    <citation type="journal article" date="2012" name="Environ. Microbiol.">
        <title>The genome of the ammonia-oxidizing Candidatus Nitrososphaera gargensis: insights into metabolic versatility and environmental adaptations.</title>
        <authorList>
            <person name="Spang A."/>
            <person name="Poehlein A."/>
            <person name="Offre P."/>
            <person name="Zumbragel S."/>
            <person name="Haider S."/>
            <person name="Rychlik N."/>
            <person name="Nowka B."/>
            <person name="Schmeisser C."/>
            <person name="Lebedeva E.V."/>
            <person name="Rattei T."/>
            <person name="Bohm C."/>
            <person name="Schmid M."/>
            <person name="Galushko A."/>
            <person name="Hatzenpichler R."/>
            <person name="Weinmaier T."/>
            <person name="Daniel R."/>
            <person name="Schleper C."/>
            <person name="Spieck E."/>
            <person name="Streit W."/>
            <person name="Wagner M."/>
        </authorList>
    </citation>
    <scope>NUCLEOTIDE SEQUENCE [LARGE SCALE GENOMIC DNA]</scope>
    <source>
        <strain evidence="8">Ga9.2</strain>
    </source>
</reference>
<dbReference type="BioCyc" id="CNIT1237085:G1324-908-MONOMER"/>
<feature type="transmembrane region" description="Helical" evidence="6">
    <location>
        <begin position="77"/>
        <end position="97"/>
    </location>
</feature>
<feature type="transmembrane region" description="Helical" evidence="6">
    <location>
        <begin position="103"/>
        <end position="120"/>
    </location>
</feature>
<sequence>MPRFLPLTKGLGYVAMGNMVSAASAGLFWLLVASIISTDDYGILSYDLALISILGSVALIGSTTTVTTYVAKDELNIVKSFSLPLLLTTLACSAFLLFSNLPLQMFLALLGLSFFTITTAEKLGQRKFKEYMLMLIAHRVLQISLSVLLFYFLGIGGIILGYAAGYLTFSWPFIIHLLHFKTDLSSLRSHLRYTIHSYAVDLSKNLSLFADKLIIAPVFGFAILGMYQLGMQFLLLLAVIPSVFFSYTLPQEASGSKQKGTRIFGIVSTVILSLLFIVLAPSVIPIVFPKFSEAVPIIQLISIGALPMAIVYNTQSSLLASENTKPVFISAAIFVGSQYGLILILGHALGALGLAIAIVSALSIQCAFISLYSRHYALTRTTT</sequence>
<dbReference type="OrthoDB" id="12322at2157"/>
<keyword evidence="3 6" id="KW-0812">Transmembrane</keyword>
<evidence type="ECO:0000256" key="5">
    <source>
        <dbReference type="ARBA" id="ARBA00023136"/>
    </source>
</evidence>
<feature type="transmembrane region" description="Helical" evidence="6">
    <location>
        <begin position="262"/>
        <end position="288"/>
    </location>
</feature>
<dbReference type="Proteomes" id="UP000008037">
    <property type="component" value="Chromosome"/>
</dbReference>
<comment type="subcellular location">
    <subcellularLocation>
        <location evidence="1">Cell membrane</location>
        <topology evidence="1">Multi-pass membrane protein</topology>
    </subcellularLocation>
</comment>
<dbReference type="PANTHER" id="PTHR30250">
    <property type="entry name" value="PST FAMILY PREDICTED COLANIC ACID TRANSPORTER"/>
    <property type="match status" value="1"/>
</dbReference>
<evidence type="ECO:0000313" key="7">
    <source>
        <dbReference type="EMBL" id="AFU57852.1"/>
    </source>
</evidence>
<dbReference type="AlphaFoldDB" id="K0IIG7"/>
<evidence type="ECO:0000256" key="3">
    <source>
        <dbReference type="ARBA" id="ARBA00022692"/>
    </source>
</evidence>
<evidence type="ECO:0000256" key="2">
    <source>
        <dbReference type="ARBA" id="ARBA00022475"/>
    </source>
</evidence>
<accession>K0IIG7</accession>
<dbReference type="RefSeq" id="WP_015018397.1">
    <property type="nucleotide sequence ID" value="NC_018719.1"/>
</dbReference>
<evidence type="ECO:0000256" key="1">
    <source>
        <dbReference type="ARBA" id="ARBA00004651"/>
    </source>
</evidence>
<dbReference type="PANTHER" id="PTHR30250:SF28">
    <property type="entry name" value="POLYSACCHARIDE BIOSYNTHESIS PROTEIN"/>
    <property type="match status" value="1"/>
</dbReference>
<dbReference type="GO" id="GO:0005886">
    <property type="term" value="C:plasma membrane"/>
    <property type="evidence" value="ECO:0007669"/>
    <property type="project" value="UniProtKB-SubCell"/>
</dbReference>